<dbReference type="Pfam" id="PF01797">
    <property type="entry name" value="Y1_Tnp"/>
    <property type="match status" value="1"/>
</dbReference>
<organism evidence="2 3">
    <name type="scientific">Candidatus Azambacteria bacterium GW2011_GWC2_45_7b</name>
    <dbReference type="NCBI Taxonomy" id="1618621"/>
    <lineage>
        <taxon>Bacteria</taxon>
        <taxon>Candidatus Azamiibacteriota</taxon>
    </lineage>
</organism>
<dbReference type="PANTHER" id="PTHR34322">
    <property type="entry name" value="TRANSPOSASE, Y1_TNP DOMAIN-CONTAINING"/>
    <property type="match status" value="1"/>
</dbReference>
<dbReference type="InterPro" id="IPR036515">
    <property type="entry name" value="Transposase_17_sf"/>
</dbReference>
<reference evidence="2 3" key="1">
    <citation type="journal article" date="2015" name="Nature">
        <title>rRNA introns, odd ribosomes, and small enigmatic genomes across a large radiation of phyla.</title>
        <authorList>
            <person name="Brown C.T."/>
            <person name="Hug L.A."/>
            <person name="Thomas B.C."/>
            <person name="Sharon I."/>
            <person name="Castelle C.J."/>
            <person name="Singh A."/>
            <person name="Wilkins M.J."/>
            <person name="Williams K.H."/>
            <person name="Banfield J.F."/>
        </authorList>
    </citation>
    <scope>NUCLEOTIDE SEQUENCE [LARGE SCALE GENOMIC DNA]</scope>
</reference>
<dbReference type="Gene3D" id="3.30.70.1290">
    <property type="entry name" value="Transposase IS200-like"/>
    <property type="match status" value="1"/>
</dbReference>
<protein>
    <recommendedName>
        <fullName evidence="1">Transposase IS200-like domain-containing protein</fullName>
    </recommendedName>
</protein>
<evidence type="ECO:0000259" key="1">
    <source>
        <dbReference type="SMART" id="SM01321"/>
    </source>
</evidence>
<feature type="non-terminal residue" evidence="2">
    <location>
        <position position="1"/>
    </location>
</feature>
<dbReference type="Proteomes" id="UP000034909">
    <property type="component" value="Unassembled WGS sequence"/>
</dbReference>
<sequence>TTPIAPGEYYHIFNRSNDKQPIFYETKDWVRFLFLILHMQSPEIFYNIGRNISKFVRSRAFNINGEIMSEIIKNRTVELVSYALMPNHFHLTVKEVKENGISQYMQRVLTAYPKYFNTKYNKSGHLFQGPYKIVHTEDNKQLLYLSAYIHKNPRELKEWRQKEHNYPWSSYQDYVGENRWGNLLSQDIILDQFENKSEYYNFVKTNTAKMLDAELLTF</sequence>
<comment type="caution">
    <text evidence="2">The sequence shown here is derived from an EMBL/GenBank/DDBJ whole genome shotgun (WGS) entry which is preliminary data.</text>
</comment>
<feature type="domain" description="Transposase IS200-like" evidence="1">
    <location>
        <begin position="5"/>
        <end position="152"/>
    </location>
</feature>
<evidence type="ECO:0000313" key="3">
    <source>
        <dbReference type="Proteomes" id="UP000034909"/>
    </source>
</evidence>
<dbReference type="GO" id="GO:0004803">
    <property type="term" value="F:transposase activity"/>
    <property type="evidence" value="ECO:0007669"/>
    <property type="project" value="InterPro"/>
</dbReference>
<dbReference type="AlphaFoldDB" id="A0A837IHA2"/>
<name>A0A837IHA2_9BACT</name>
<dbReference type="SMART" id="SM01321">
    <property type="entry name" value="Y1_Tnp"/>
    <property type="match status" value="1"/>
</dbReference>
<dbReference type="GO" id="GO:0003677">
    <property type="term" value="F:DNA binding"/>
    <property type="evidence" value="ECO:0007669"/>
    <property type="project" value="InterPro"/>
</dbReference>
<dbReference type="GO" id="GO:0006313">
    <property type="term" value="P:DNA transposition"/>
    <property type="evidence" value="ECO:0007669"/>
    <property type="project" value="InterPro"/>
</dbReference>
<dbReference type="InterPro" id="IPR002686">
    <property type="entry name" value="Transposase_17"/>
</dbReference>
<accession>A0A837IHA2</accession>
<gene>
    <name evidence="2" type="ORF">UX18_C0004G0001</name>
</gene>
<dbReference type="PANTHER" id="PTHR34322:SF2">
    <property type="entry name" value="TRANSPOSASE IS200-LIKE DOMAIN-CONTAINING PROTEIN"/>
    <property type="match status" value="1"/>
</dbReference>
<proteinExistence type="predicted"/>
<evidence type="ECO:0000313" key="2">
    <source>
        <dbReference type="EMBL" id="KKU12985.1"/>
    </source>
</evidence>
<dbReference type="SUPFAM" id="SSF143422">
    <property type="entry name" value="Transposase IS200-like"/>
    <property type="match status" value="1"/>
</dbReference>
<dbReference type="EMBL" id="LCLF01000004">
    <property type="protein sequence ID" value="KKU12985.1"/>
    <property type="molecule type" value="Genomic_DNA"/>
</dbReference>